<dbReference type="Pfam" id="PF00126">
    <property type="entry name" value="HTH_1"/>
    <property type="match status" value="1"/>
</dbReference>
<dbReference type="InterPro" id="IPR036388">
    <property type="entry name" value="WH-like_DNA-bd_sf"/>
</dbReference>
<dbReference type="PANTHER" id="PTHR30346:SF0">
    <property type="entry name" value="HCA OPERON TRANSCRIPTIONAL ACTIVATOR HCAR"/>
    <property type="match status" value="1"/>
</dbReference>
<dbReference type="Pfam" id="PF03466">
    <property type="entry name" value="LysR_substrate"/>
    <property type="match status" value="1"/>
</dbReference>
<comment type="caution">
    <text evidence="6">The sequence shown here is derived from an EMBL/GenBank/DDBJ whole genome shotgun (WGS) entry which is preliminary data.</text>
</comment>
<dbReference type="Gene3D" id="3.40.190.10">
    <property type="entry name" value="Periplasmic binding protein-like II"/>
    <property type="match status" value="2"/>
</dbReference>
<evidence type="ECO:0000256" key="1">
    <source>
        <dbReference type="ARBA" id="ARBA00009437"/>
    </source>
</evidence>
<evidence type="ECO:0000256" key="2">
    <source>
        <dbReference type="ARBA" id="ARBA00023015"/>
    </source>
</evidence>
<dbReference type="PROSITE" id="PS50931">
    <property type="entry name" value="HTH_LYSR"/>
    <property type="match status" value="1"/>
</dbReference>
<evidence type="ECO:0000256" key="4">
    <source>
        <dbReference type="ARBA" id="ARBA00023163"/>
    </source>
</evidence>
<evidence type="ECO:0000259" key="5">
    <source>
        <dbReference type="PROSITE" id="PS50931"/>
    </source>
</evidence>
<dbReference type="EMBL" id="DVOB01000081">
    <property type="protein sequence ID" value="HIU95807.1"/>
    <property type="molecule type" value="Genomic_DNA"/>
</dbReference>
<comment type="similarity">
    <text evidence="1">Belongs to the LysR transcriptional regulatory family.</text>
</comment>
<dbReference type="GO" id="GO:0032993">
    <property type="term" value="C:protein-DNA complex"/>
    <property type="evidence" value="ECO:0007669"/>
    <property type="project" value="TreeGrafter"/>
</dbReference>
<accession>A0A9D1N624</accession>
<dbReference type="SUPFAM" id="SSF53850">
    <property type="entry name" value="Periplasmic binding protein-like II"/>
    <property type="match status" value="1"/>
</dbReference>
<dbReference type="FunFam" id="1.10.10.10:FF:000001">
    <property type="entry name" value="LysR family transcriptional regulator"/>
    <property type="match status" value="1"/>
</dbReference>
<evidence type="ECO:0000256" key="3">
    <source>
        <dbReference type="ARBA" id="ARBA00023125"/>
    </source>
</evidence>
<dbReference type="InterPro" id="IPR005119">
    <property type="entry name" value="LysR_subst-bd"/>
</dbReference>
<keyword evidence="2" id="KW-0805">Transcription regulation</keyword>
<evidence type="ECO:0000313" key="6">
    <source>
        <dbReference type="EMBL" id="HIU95807.1"/>
    </source>
</evidence>
<feature type="domain" description="HTH lysR-type" evidence="5">
    <location>
        <begin position="1"/>
        <end position="58"/>
    </location>
</feature>
<sequence>MNTQQLETFVQVAENLNFARAAEALNITQSAVSRQIHALEDELGAKLLHRTTRTVTLTPAGISFLTDAKHIIGRLKFAVGKIQHQTDSDIQILSIGCGNDAHLEFLHKALSVCHDEIPAFHPFLRIISHRSLLNLFYQGEIEVLAGFRNDIPVKGGIIFNEISRLSLCCVLPRSHPYANKEKIYQQELRSESLVTCSSYAIPGQAIEYQNRIAEYMSPEAVHPCDNPQAALALVRAGYGYSILPESRFHDDGLCYIPLADPESGPLSCGLFYKKGASNPLLKKFISIAEKV</sequence>
<reference evidence="6" key="2">
    <citation type="journal article" date="2021" name="PeerJ">
        <title>Extensive microbial diversity within the chicken gut microbiome revealed by metagenomics and culture.</title>
        <authorList>
            <person name="Gilroy R."/>
            <person name="Ravi A."/>
            <person name="Getino M."/>
            <person name="Pursley I."/>
            <person name="Horton D.L."/>
            <person name="Alikhan N.F."/>
            <person name="Baker D."/>
            <person name="Gharbi K."/>
            <person name="Hall N."/>
            <person name="Watson M."/>
            <person name="Adriaenssens E.M."/>
            <person name="Foster-Nyarko E."/>
            <person name="Jarju S."/>
            <person name="Secka A."/>
            <person name="Antonio M."/>
            <person name="Oren A."/>
            <person name="Chaudhuri R.R."/>
            <person name="La Ragione R."/>
            <person name="Hildebrand F."/>
            <person name="Pallen M.J."/>
        </authorList>
    </citation>
    <scope>NUCLEOTIDE SEQUENCE</scope>
    <source>
        <strain evidence="6">ChiSjej4B22-8349</strain>
    </source>
</reference>
<dbReference type="AlphaFoldDB" id="A0A9D1N624"/>
<dbReference type="Gene3D" id="1.10.10.10">
    <property type="entry name" value="Winged helix-like DNA-binding domain superfamily/Winged helix DNA-binding domain"/>
    <property type="match status" value="1"/>
</dbReference>
<dbReference type="PRINTS" id="PR00039">
    <property type="entry name" value="HTHLYSR"/>
</dbReference>
<dbReference type="SUPFAM" id="SSF46785">
    <property type="entry name" value="Winged helix' DNA-binding domain"/>
    <property type="match status" value="1"/>
</dbReference>
<dbReference type="GO" id="GO:0003700">
    <property type="term" value="F:DNA-binding transcription factor activity"/>
    <property type="evidence" value="ECO:0007669"/>
    <property type="project" value="InterPro"/>
</dbReference>
<organism evidence="6 7">
    <name type="scientific">Candidatus Allocopromorpha excrementipullorum</name>
    <dbReference type="NCBI Taxonomy" id="2840743"/>
    <lineage>
        <taxon>Bacteria</taxon>
        <taxon>Bacillati</taxon>
        <taxon>Bacillota</taxon>
        <taxon>Clostridia</taxon>
        <taxon>Eubacteriales</taxon>
        <taxon>Eubacteriaceae</taxon>
        <taxon>Eubacteriaceae incertae sedis</taxon>
        <taxon>Candidatus Allocopromorpha</taxon>
    </lineage>
</organism>
<dbReference type="GO" id="GO:0003677">
    <property type="term" value="F:DNA binding"/>
    <property type="evidence" value="ECO:0007669"/>
    <property type="project" value="UniProtKB-KW"/>
</dbReference>
<protein>
    <submittedName>
        <fullName evidence="6">LysR family transcriptional regulator</fullName>
    </submittedName>
</protein>
<proteinExistence type="inferred from homology"/>
<keyword evidence="3" id="KW-0238">DNA-binding</keyword>
<dbReference type="Proteomes" id="UP000824130">
    <property type="component" value="Unassembled WGS sequence"/>
</dbReference>
<dbReference type="PANTHER" id="PTHR30346">
    <property type="entry name" value="TRANSCRIPTIONAL DUAL REGULATOR HCAR-RELATED"/>
    <property type="match status" value="1"/>
</dbReference>
<keyword evidence="4" id="KW-0804">Transcription</keyword>
<reference evidence="6" key="1">
    <citation type="submission" date="2020-10" db="EMBL/GenBank/DDBJ databases">
        <authorList>
            <person name="Gilroy R."/>
        </authorList>
    </citation>
    <scope>NUCLEOTIDE SEQUENCE</scope>
    <source>
        <strain evidence="6">ChiSjej4B22-8349</strain>
    </source>
</reference>
<dbReference type="InterPro" id="IPR000847">
    <property type="entry name" value="LysR_HTH_N"/>
</dbReference>
<dbReference type="InterPro" id="IPR036390">
    <property type="entry name" value="WH_DNA-bd_sf"/>
</dbReference>
<evidence type="ECO:0000313" key="7">
    <source>
        <dbReference type="Proteomes" id="UP000824130"/>
    </source>
</evidence>
<gene>
    <name evidence="6" type="ORF">IAD25_03745</name>
</gene>
<name>A0A9D1N624_9FIRM</name>